<dbReference type="PANTHER" id="PTHR43808:SF1">
    <property type="entry name" value="ACETYLORNITHINE DEACETYLASE"/>
    <property type="match status" value="1"/>
</dbReference>
<keyword evidence="12" id="KW-1185">Reference proteome</keyword>
<dbReference type="NCBIfam" id="NF003474">
    <property type="entry name" value="PRK05111.1"/>
    <property type="match status" value="1"/>
</dbReference>
<keyword evidence="4" id="KW-0055">Arginine biosynthesis</keyword>
<dbReference type="Proteomes" id="UP001138768">
    <property type="component" value="Unassembled WGS sequence"/>
</dbReference>
<evidence type="ECO:0000313" key="12">
    <source>
        <dbReference type="Proteomes" id="UP001138768"/>
    </source>
</evidence>
<evidence type="ECO:0000256" key="1">
    <source>
        <dbReference type="ARBA" id="ARBA00004496"/>
    </source>
</evidence>
<evidence type="ECO:0000256" key="4">
    <source>
        <dbReference type="ARBA" id="ARBA00022571"/>
    </source>
</evidence>
<reference evidence="11 12" key="1">
    <citation type="journal article" date="2020" name="Microorganisms">
        <title>Osmotic Adaptation and Compatible Solute Biosynthesis of Phototrophic Bacteria as Revealed from Genome Analyses.</title>
        <authorList>
            <person name="Imhoff J.F."/>
            <person name="Rahn T."/>
            <person name="Kunzel S."/>
            <person name="Keller A."/>
            <person name="Neulinger S.C."/>
        </authorList>
    </citation>
    <scope>NUCLEOTIDE SEQUENCE [LARGE SCALE GENOMIC DNA]</scope>
    <source>
        <strain evidence="11 12">DSM 25653</strain>
    </source>
</reference>
<evidence type="ECO:0000256" key="8">
    <source>
        <dbReference type="ARBA" id="ARBA00022833"/>
    </source>
</evidence>
<dbReference type="FunFam" id="3.30.70.360:FF:000003">
    <property type="entry name" value="Acetylornithine deacetylase"/>
    <property type="match status" value="1"/>
</dbReference>
<evidence type="ECO:0000256" key="6">
    <source>
        <dbReference type="ARBA" id="ARBA00022723"/>
    </source>
</evidence>
<proteinExistence type="inferred from homology"/>
<keyword evidence="3" id="KW-0963">Cytoplasm</keyword>
<evidence type="ECO:0000313" key="11">
    <source>
        <dbReference type="EMBL" id="MBK1619635.1"/>
    </source>
</evidence>
<dbReference type="Gene3D" id="3.40.630.10">
    <property type="entry name" value="Zn peptidases"/>
    <property type="match status" value="1"/>
</dbReference>
<keyword evidence="6" id="KW-0479">Metal-binding</keyword>
<organism evidence="11 12">
    <name type="scientific">Lamprobacter modestohalophilus</name>
    <dbReference type="NCBI Taxonomy" id="1064514"/>
    <lineage>
        <taxon>Bacteria</taxon>
        <taxon>Pseudomonadati</taxon>
        <taxon>Pseudomonadota</taxon>
        <taxon>Gammaproteobacteria</taxon>
        <taxon>Chromatiales</taxon>
        <taxon>Chromatiaceae</taxon>
        <taxon>Lamprobacter</taxon>
    </lineage>
</organism>
<keyword evidence="5" id="KW-0028">Amino-acid biosynthesis</keyword>
<dbReference type="SUPFAM" id="SSF53187">
    <property type="entry name" value="Zn-dependent exopeptidases"/>
    <property type="match status" value="1"/>
</dbReference>
<dbReference type="SUPFAM" id="SSF55031">
    <property type="entry name" value="Bacterial exopeptidase dimerisation domain"/>
    <property type="match status" value="1"/>
</dbReference>
<comment type="caution">
    <text evidence="11">The sequence shown here is derived from an EMBL/GenBank/DDBJ whole genome shotgun (WGS) entry which is preliminary data.</text>
</comment>
<keyword evidence="8" id="KW-0862">Zinc</keyword>
<dbReference type="InterPro" id="IPR010169">
    <property type="entry name" value="AcOrn-deacetyl"/>
</dbReference>
<dbReference type="CDD" id="cd03894">
    <property type="entry name" value="M20_ArgE"/>
    <property type="match status" value="1"/>
</dbReference>
<evidence type="ECO:0000256" key="3">
    <source>
        <dbReference type="ARBA" id="ARBA00022490"/>
    </source>
</evidence>
<accession>A0A9X1B4M8</accession>
<sequence>MSQRSSSAAPPLRQMLEGLISVPSVSSVNPHLDQSNRPVLELLSTWLEDAGFRVEILPLPGQPEKANLIATLGGEGLSGAGLADSAQGHKLLSGLVLSGHADTVPFDAHLWRYDPLRLTEADGRLYGIGTADMKSFLGLAIEAARSFRPADLKRPLILLATADEESAMHGARALVESGRALGRHAVIGEPTGLRPVRAHKGVMAEAIRLTGRSGHASDPSLGNNALEGMHEVMTALLAWRDALKQTHRDPAFAIDHPTMNVGHIHGGDNFNRICGHCELHIDIRPLPHQDPEQLRAELRERVAPIAERRELVLEIAPLFPSIPPAETAAGAAIVQAAEALTGHRAESVSFGTEAPFLNALGMETIVFGPGDIEQAHQPNEYLALERIPPMLGYLRQLIQRFCVDDGGAL</sequence>
<dbReference type="GO" id="GO:0005737">
    <property type="term" value="C:cytoplasm"/>
    <property type="evidence" value="ECO:0007669"/>
    <property type="project" value="UniProtKB-SubCell"/>
</dbReference>
<dbReference type="GO" id="GO:0008777">
    <property type="term" value="F:acetylornithine deacetylase activity"/>
    <property type="evidence" value="ECO:0007669"/>
    <property type="project" value="TreeGrafter"/>
</dbReference>
<gene>
    <name evidence="11" type="ORF">CKO42_14540</name>
</gene>
<dbReference type="EMBL" id="NRRY01000024">
    <property type="protein sequence ID" value="MBK1619635.1"/>
    <property type="molecule type" value="Genomic_DNA"/>
</dbReference>
<protein>
    <submittedName>
        <fullName evidence="11">Acetylornithine deacetylase</fullName>
    </submittedName>
</protein>
<name>A0A9X1B4M8_9GAMM</name>
<evidence type="ECO:0000256" key="9">
    <source>
        <dbReference type="ARBA" id="ARBA00023285"/>
    </source>
</evidence>
<dbReference type="InterPro" id="IPR050072">
    <property type="entry name" value="Peptidase_M20A"/>
</dbReference>
<dbReference type="AlphaFoldDB" id="A0A9X1B4M8"/>
<dbReference type="NCBIfam" id="TIGR01892">
    <property type="entry name" value="AcOrn-deacetyl"/>
    <property type="match status" value="1"/>
</dbReference>
<dbReference type="Gene3D" id="3.30.70.360">
    <property type="match status" value="1"/>
</dbReference>
<feature type="domain" description="Peptidase M20 dimerisation" evidence="10">
    <location>
        <begin position="198"/>
        <end position="307"/>
    </location>
</feature>
<evidence type="ECO:0000256" key="7">
    <source>
        <dbReference type="ARBA" id="ARBA00022801"/>
    </source>
</evidence>
<dbReference type="GO" id="GO:0006526">
    <property type="term" value="P:L-arginine biosynthetic process"/>
    <property type="evidence" value="ECO:0007669"/>
    <property type="project" value="UniProtKB-KW"/>
</dbReference>
<evidence type="ECO:0000256" key="2">
    <source>
        <dbReference type="ARBA" id="ARBA00005691"/>
    </source>
</evidence>
<dbReference type="RefSeq" id="WP_200245332.1">
    <property type="nucleotide sequence ID" value="NZ_NRRY01000024.1"/>
</dbReference>
<evidence type="ECO:0000259" key="10">
    <source>
        <dbReference type="Pfam" id="PF07687"/>
    </source>
</evidence>
<comment type="similarity">
    <text evidence="2">Belongs to the peptidase M20A family. ArgE subfamily.</text>
</comment>
<evidence type="ECO:0000256" key="5">
    <source>
        <dbReference type="ARBA" id="ARBA00022605"/>
    </source>
</evidence>
<dbReference type="InterPro" id="IPR036264">
    <property type="entry name" value="Bact_exopeptidase_dim_dom"/>
</dbReference>
<dbReference type="InterPro" id="IPR002933">
    <property type="entry name" value="Peptidase_M20"/>
</dbReference>
<dbReference type="Pfam" id="PF01546">
    <property type="entry name" value="Peptidase_M20"/>
    <property type="match status" value="1"/>
</dbReference>
<dbReference type="Pfam" id="PF07687">
    <property type="entry name" value="M20_dimer"/>
    <property type="match status" value="1"/>
</dbReference>
<dbReference type="InterPro" id="IPR011650">
    <property type="entry name" value="Peptidase_M20_dimer"/>
</dbReference>
<keyword evidence="9" id="KW-0170">Cobalt</keyword>
<dbReference type="GO" id="GO:0046872">
    <property type="term" value="F:metal ion binding"/>
    <property type="evidence" value="ECO:0007669"/>
    <property type="project" value="UniProtKB-KW"/>
</dbReference>
<dbReference type="PANTHER" id="PTHR43808">
    <property type="entry name" value="ACETYLORNITHINE DEACETYLASE"/>
    <property type="match status" value="1"/>
</dbReference>
<comment type="subcellular location">
    <subcellularLocation>
        <location evidence="1">Cytoplasm</location>
    </subcellularLocation>
</comment>
<keyword evidence="7" id="KW-0378">Hydrolase</keyword>